<evidence type="ECO:0000256" key="4">
    <source>
        <dbReference type="ARBA" id="ARBA00023136"/>
    </source>
</evidence>
<dbReference type="PANTHER" id="PTHR31310:SF7">
    <property type="entry name" value="PA-PHOSPHATASE RELATED-FAMILY PROTEIN DDB_G0268928"/>
    <property type="match status" value="1"/>
</dbReference>
<evidence type="ECO:0000256" key="3">
    <source>
        <dbReference type="ARBA" id="ARBA00022989"/>
    </source>
</evidence>
<keyword evidence="4 6" id="KW-0472">Membrane</keyword>
<accession>A0ABN1G4X3</accession>
<feature type="region of interest" description="Disordered" evidence="5">
    <location>
        <begin position="279"/>
        <end position="302"/>
    </location>
</feature>
<comment type="subcellular location">
    <subcellularLocation>
        <location evidence="1">Membrane</location>
        <topology evidence="1">Multi-pass membrane protein</topology>
    </subcellularLocation>
</comment>
<feature type="transmembrane region" description="Helical" evidence="6">
    <location>
        <begin position="122"/>
        <end position="140"/>
    </location>
</feature>
<feature type="transmembrane region" description="Helical" evidence="6">
    <location>
        <begin position="175"/>
        <end position="196"/>
    </location>
</feature>
<protein>
    <recommendedName>
        <fullName evidence="7">Inositolphosphotransferase Aur1/Ipt1 domain-containing protein</fullName>
    </recommendedName>
</protein>
<dbReference type="PANTHER" id="PTHR31310">
    <property type="match status" value="1"/>
</dbReference>
<dbReference type="InterPro" id="IPR026841">
    <property type="entry name" value="Aur1/Ipt1"/>
</dbReference>
<evidence type="ECO:0000256" key="1">
    <source>
        <dbReference type="ARBA" id="ARBA00004141"/>
    </source>
</evidence>
<feature type="transmembrane region" description="Helical" evidence="6">
    <location>
        <begin position="227"/>
        <end position="251"/>
    </location>
</feature>
<dbReference type="InterPro" id="IPR052185">
    <property type="entry name" value="IPC_Synthase-Related"/>
</dbReference>
<evidence type="ECO:0000256" key="6">
    <source>
        <dbReference type="SAM" id="Phobius"/>
    </source>
</evidence>
<dbReference type="CDD" id="cd03386">
    <property type="entry name" value="PAP2_Aur1_like"/>
    <property type="match status" value="1"/>
</dbReference>
<feature type="compositionally biased region" description="Low complexity" evidence="5">
    <location>
        <begin position="279"/>
        <end position="296"/>
    </location>
</feature>
<evidence type="ECO:0000256" key="5">
    <source>
        <dbReference type="SAM" id="MobiDB-lite"/>
    </source>
</evidence>
<dbReference type="Proteomes" id="UP001500957">
    <property type="component" value="Unassembled WGS sequence"/>
</dbReference>
<evidence type="ECO:0000256" key="2">
    <source>
        <dbReference type="ARBA" id="ARBA00022692"/>
    </source>
</evidence>
<proteinExistence type="predicted"/>
<evidence type="ECO:0000313" key="9">
    <source>
        <dbReference type="Proteomes" id="UP001500957"/>
    </source>
</evidence>
<dbReference type="EMBL" id="BAAAHE010000002">
    <property type="protein sequence ID" value="GAA0604191.1"/>
    <property type="molecule type" value="Genomic_DNA"/>
</dbReference>
<gene>
    <name evidence="8" type="ORF">GCM10009547_02480</name>
</gene>
<feature type="domain" description="Inositolphosphotransferase Aur1/Ipt1" evidence="7">
    <location>
        <begin position="59"/>
        <end position="239"/>
    </location>
</feature>
<feature type="transmembrane region" description="Helical" evidence="6">
    <location>
        <begin position="21"/>
        <end position="39"/>
    </location>
</feature>
<reference evidence="8 9" key="1">
    <citation type="journal article" date="2019" name="Int. J. Syst. Evol. Microbiol.">
        <title>The Global Catalogue of Microorganisms (GCM) 10K type strain sequencing project: providing services to taxonomists for standard genome sequencing and annotation.</title>
        <authorList>
            <consortium name="The Broad Institute Genomics Platform"/>
            <consortium name="The Broad Institute Genome Sequencing Center for Infectious Disease"/>
            <person name="Wu L."/>
            <person name="Ma J."/>
        </authorList>
    </citation>
    <scope>NUCLEOTIDE SEQUENCE [LARGE SCALE GENOMIC DNA]</scope>
    <source>
        <strain evidence="8 9">JCM 10671</strain>
    </source>
</reference>
<dbReference type="Pfam" id="PF14378">
    <property type="entry name" value="PAP2_3"/>
    <property type="match status" value="1"/>
</dbReference>
<keyword evidence="3 6" id="KW-1133">Transmembrane helix</keyword>
<feature type="transmembrane region" description="Helical" evidence="6">
    <location>
        <begin position="92"/>
        <end position="110"/>
    </location>
</feature>
<feature type="transmembrane region" description="Helical" evidence="6">
    <location>
        <begin position="203"/>
        <end position="221"/>
    </location>
</feature>
<evidence type="ECO:0000313" key="8">
    <source>
        <dbReference type="EMBL" id="GAA0604191.1"/>
    </source>
</evidence>
<keyword evidence="2 6" id="KW-0812">Transmembrane</keyword>
<organism evidence="8 9">
    <name type="scientific">Sporichthya brevicatena</name>
    <dbReference type="NCBI Taxonomy" id="171442"/>
    <lineage>
        <taxon>Bacteria</taxon>
        <taxon>Bacillati</taxon>
        <taxon>Actinomycetota</taxon>
        <taxon>Actinomycetes</taxon>
        <taxon>Sporichthyales</taxon>
        <taxon>Sporichthyaceae</taxon>
        <taxon>Sporichthya</taxon>
    </lineage>
</organism>
<sequence length="302" mass="34163">MADAARQSLMRPRVPRVRASAVTRFGRELIAMLVLFTIYKFGRVVHTSDVNLAYENAQRVWDLERWARLPNELHAQQAMLPMQWLVEFANSYYAFVHLPGTGAFLIWMYLRRPLLYPPVRRAIIAMTAIALLGHILFPLAPPRMLTQYGFVDTAAIYGPNVYGDDPEAQSLINQYAAMPSLHVGWAMLVAVGLIAAFKTRWRWLWLLHPTITAMAVVGTANHYWIDGIIACLLLALVVYLCGDHIVPWYRLNPVRRIQQRRAARKPDYYGIVPAERPAAAPVRTAETPAEPALEPAGRAPQD</sequence>
<evidence type="ECO:0000259" key="7">
    <source>
        <dbReference type="Pfam" id="PF14378"/>
    </source>
</evidence>
<dbReference type="RefSeq" id="WP_344600725.1">
    <property type="nucleotide sequence ID" value="NZ_BAAAHE010000002.1"/>
</dbReference>
<name>A0ABN1G4X3_9ACTN</name>
<keyword evidence="9" id="KW-1185">Reference proteome</keyword>
<comment type="caution">
    <text evidence="8">The sequence shown here is derived from an EMBL/GenBank/DDBJ whole genome shotgun (WGS) entry which is preliminary data.</text>
</comment>